<dbReference type="GO" id="GO:0008199">
    <property type="term" value="F:ferric iron binding"/>
    <property type="evidence" value="ECO:0007669"/>
    <property type="project" value="InterPro"/>
</dbReference>
<dbReference type="SUPFAM" id="SSF47240">
    <property type="entry name" value="Ferritin-like"/>
    <property type="match status" value="1"/>
</dbReference>
<dbReference type="Pfam" id="PF00210">
    <property type="entry name" value="Ferritin"/>
    <property type="match status" value="1"/>
</dbReference>
<dbReference type="EC" id="1.16.-.-" evidence="4"/>
<dbReference type="InterPro" id="IPR023188">
    <property type="entry name" value="DPS_DNA-bd_CS"/>
</dbReference>
<dbReference type="PANTHER" id="PTHR42932">
    <property type="entry name" value="GENERAL STRESS PROTEIN 20U"/>
    <property type="match status" value="1"/>
</dbReference>
<gene>
    <name evidence="4" type="primary">dps2_2</name>
    <name evidence="4" type="ORF">NCTC10951_02011</name>
</gene>
<dbReference type="PROSITE" id="PS00818">
    <property type="entry name" value="DPS_1"/>
    <property type="match status" value="1"/>
</dbReference>
<dbReference type="Gene3D" id="1.20.1260.10">
    <property type="match status" value="1"/>
</dbReference>
<dbReference type="PRINTS" id="PR01346">
    <property type="entry name" value="HELNAPAPROT"/>
</dbReference>
<comment type="similarity">
    <text evidence="1 2">Belongs to the Dps family.</text>
</comment>
<protein>
    <submittedName>
        <fullName evidence="4">DNA protection during starvation protein 2</fullName>
        <ecNumber evidence="4">1.16.-.-</ecNumber>
    </submittedName>
</protein>
<dbReference type="InterPro" id="IPR002177">
    <property type="entry name" value="DPS_DNA-bd"/>
</dbReference>
<dbReference type="RefSeq" id="WP_126414461.1">
    <property type="nucleotide sequence ID" value="NZ_JASPER010000043.1"/>
</dbReference>
<dbReference type="OrthoDB" id="9797687at2"/>
<dbReference type="InterPro" id="IPR008331">
    <property type="entry name" value="Ferritin_DPS_dom"/>
</dbReference>
<dbReference type="EMBL" id="LR134477">
    <property type="protein sequence ID" value="VEI17086.1"/>
    <property type="molecule type" value="Genomic_DNA"/>
</dbReference>
<evidence type="ECO:0000256" key="1">
    <source>
        <dbReference type="ARBA" id="ARBA00009497"/>
    </source>
</evidence>
<feature type="domain" description="Ferritin/DPS" evidence="3">
    <location>
        <begin position="28"/>
        <end position="162"/>
    </location>
</feature>
<dbReference type="Proteomes" id="UP000268658">
    <property type="component" value="Chromosome"/>
</dbReference>
<dbReference type="PANTHER" id="PTHR42932:SF2">
    <property type="entry name" value="DNA PROTECTION DURING STARVATION PROTEIN 1"/>
    <property type="match status" value="1"/>
</dbReference>
<proteinExistence type="inferred from homology"/>
<sequence length="169" mass="17876">MSAETSTETAATPSIAFAFTASAALSDSLQRVLVDLVALGIATKQAHWNIVGENFRDLHLNFDAVVGIAREGSDEVAERMRAINATPDGRPATVAADSTVPTLPKDEITVSEGVAYVVSAIEAAVATLRGVHDAVDDEDPTSTGILEDLTGKLEQQAWFISAEDRKPVR</sequence>
<organism evidence="4 5">
    <name type="scientific">Actinomyces viscosus</name>
    <dbReference type="NCBI Taxonomy" id="1656"/>
    <lineage>
        <taxon>Bacteria</taxon>
        <taxon>Bacillati</taxon>
        <taxon>Actinomycetota</taxon>
        <taxon>Actinomycetes</taxon>
        <taxon>Actinomycetales</taxon>
        <taxon>Actinomycetaceae</taxon>
        <taxon>Actinomyces</taxon>
    </lineage>
</organism>
<keyword evidence="4" id="KW-0560">Oxidoreductase</keyword>
<dbReference type="InterPro" id="IPR009078">
    <property type="entry name" value="Ferritin-like_SF"/>
</dbReference>
<dbReference type="CDD" id="cd01043">
    <property type="entry name" value="DPS"/>
    <property type="match status" value="1"/>
</dbReference>
<dbReference type="GO" id="GO:0016722">
    <property type="term" value="F:oxidoreductase activity, acting on metal ions"/>
    <property type="evidence" value="ECO:0007669"/>
    <property type="project" value="InterPro"/>
</dbReference>
<dbReference type="InterPro" id="IPR012347">
    <property type="entry name" value="Ferritin-like"/>
</dbReference>
<dbReference type="AlphaFoldDB" id="A0A448PME2"/>
<dbReference type="PIRSF" id="PIRSF005900">
    <property type="entry name" value="Dps"/>
    <property type="match status" value="1"/>
</dbReference>
<evidence type="ECO:0000313" key="4">
    <source>
        <dbReference type="EMBL" id="VEI17086.1"/>
    </source>
</evidence>
<reference evidence="4 5" key="1">
    <citation type="submission" date="2018-12" db="EMBL/GenBank/DDBJ databases">
        <authorList>
            <consortium name="Pathogen Informatics"/>
        </authorList>
    </citation>
    <scope>NUCLEOTIDE SEQUENCE [LARGE SCALE GENOMIC DNA]</scope>
    <source>
        <strain evidence="4 5">NCTC10951</strain>
    </source>
</reference>
<evidence type="ECO:0000259" key="3">
    <source>
        <dbReference type="Pfam" id="PF00210"/>
    </source>
</evidence>
<dbReference type="KEGG" id="avc:NCTC10951_02011"/>
<evidence type="ECO:0000256" key="2">
    <source>
        <dbReference type="RuleBase" id="RU003875"/>
    </source>
</evidence>
<evidence type="ECO:0000313" key="5">
    <source>
        <dbReference type="Proteomes" id="UP000268658"/>
    </source>
</evidence>
<name>A0A448PME2_ACTVI</name>
<accession>A0A448PME2</accession>